<evidence type="ECO:0000313" key="2">
    <source>
        <dbReference type="EMBL" id="PJJ62073.1"/>
    </source>
</evidence>
<dbReference type="GO" id="GO:0016740">
    <property type="term" value="F:transferase activity"/>
    <property type="evidence" value="ECO:0007669"/>
    <property type="project" value="UniProtKB-KW"/>
</dbReference>
<dbReference type="CDD" id="cd06661">
    <property type="entry name" value="GGCT_like"/>
    <property type="match status" value="1"/>
</dbReference>
<evidence type="ECO:0000259" key="1">
    <source>
        <dbReference type="Pfam" id="PF06094"/>
    </source>
</evidence>
<keyword evidence="2" id="KW-0808">Transferase</keyword>
<sequence length="132" mass="13925">MIETTDAAEQLFSYGTLRQPEVQLTTFGRLLEGREDSIVGYRLDVVAITDPHVVATSGSDAHPIARPSDDPADSVAGTVFSITPQELAAADEYEVDDYVRVAVPLLSGGTAWVYVEAGAVEAGAAESRVAEA</sequence>
<evidence type="ECO:0000313" key="3">
    <source>
        <dbReference type="Proteomes" id="UP000230161"/>
    </source>
</evidence>
<dbReference type="InterPro" id="IPR009288">
    <property type="entry name" value="AIG2-like_dom"/>
</dbReference>
<dbReference type="InterPro" id="IPR013024">
    <property type="entry name" value="GGCT-like"/>
</dbReference>
<protein>
    <submittedName>
        <fullName evidence="2">Gamma-glutamylcyclotransferase (GGCT)/AIG2-like uncharacterized protein YtfP</fullName>
    </submittedName>
</protein>
<dbReference type="RefSeq" id="WP_100344674.1">
    <property type="nucleotide sequence ID" value="NZ_PGFB01000003.1"/>
</dbReference>
<keyword evidence="3" id="KW-1185">Reference proteome</keyword>
<dbReference type="InterPro" id="IPR036568">
    <property type="entry name" value="GGCT-like_sf"/>
</dbReference>
<name>A0A2M9BVU4_9MICO</name>
<dbReference type="Proteomes" id="UP000230161">
    <property type="component" value="Unassembled WGS sequence"/>
</dbReference>
<dbReference type="Gene3D" id="3.10.490.10">
    <property type="entry name" value="Gamma-glutamyl cyclotransferase-like"/>
    <property type="match status" value="1"/>
</dbReference>
<proteinExistence type="predicted"/>
<organism evidence="2 3">
    <name type="scientific">Compostimonas suwonensis</name>
    <dbReference type="NCBI Taxonomy" id="1048394"/>
    <lineage>
        <taxon>Bacteria</taxon>
        <taxon>Bacillati</taxon>
        <taxon>Actinomycetota</taxon>
        <taxon>Actinomycetes</taxon>
        <taxon>Micrococcales</taxon>
        <taxon>Microbacteriaceae</taxon>
        <taxon>Compostimonas</taxon>
    </lineage>
</organism>
<gene>
    <name evidence="2" type="ORF">CLV54_1866</name>
</gene>
<reference evidence="2 3" key="1">
    <citation type="submission" date="2017-11" db="EMBL/GenBank/DDBJ databases">
        <title>Genomic Encyclopedia of Archaeal and Bacterial Type Strains, Phase II (KMG-II): From Individual Species to Whole Genera.</title>
        <authorList>
            <person name="Goeker M."/>
        </authorList>
    </citation>
    <scope>NUCLEOTIDE SEQUENCE [LARGE SCALE GENOMIC DNA]</scope>
    <source>
        <strain evidence="2 3">DSM 25625</strain>
    </source>
</reference>
<dbReference type="EMBL" id="PGFB01000003">
    <property type="protein sequence ID" value="PJJ62073.1"/>
    <property type="molecule type" value="Genomic_DNA"/>
</dbReference>
<dbReference type="OrthoDB" id="9798388at2"/>
<dbReference type="SUPFAM" id="SSF110857">
    <property type="entry name" value="Gamma-glutamyl cyclotransferase-like"/>
    <property type="match status" value="1"/>
</dbReference>
<dbReference type="Pfam" id="PF06094">
    <property type="entry name" value="GGACT"/>
    <property type="match status" value="1"/>
</dbReference>
<feature type="domain" description="Gamma-glutamylcyclotransferase AIG2-like" evidence="1">
    <location>
        <begin position="11"/>
        <end position="118"/>
    </location>
</feature>
<comment type="caution">
    <text evidence="2">The sequence shown here is derived from an EMBL/GenBank/DDBJ whole genome shotgun (WGS) entry which is preliminary data.</text>
</comment>
<dbReference type="AlphaFoldDB" id="A0A2M9BVU4"/>
<accession>A0A2M9BVU4</accession>